<dbReference type="AlphaFoldDB" id="A0A8J7J9J9"/>
<evidence type="ECO:0000256" key="6">
    <source>
        <dbReference type="RuleBase" id="RU003915"/>
    </source>
</evidence>
<keyword evidence="4 5" id="KW-0413">Isomerase</keyword>
<evidence type="ECO:0000256" key="3">
    <source>
        <dbReference type="ARBA" id="ARBA00023110"/>
    </source>
</evidence>
<protein>
    <recommendedName>
        <fullName evidence="6">Peptidyl-prolyl cis-trans isomerase</fullName>
        <ecNumber evidence="6">5.2.1.8</ecNumber>
    </recommendedName>
</protein>
<name>A0A8J7J9J9_9BACT</name>
<dbReference type="Pfam" id="PF00254">
    <property type="entry name" value="FKBP_C"/>
    <property type="match status" value="1"/>
</dbReference>
<dbReference type="GO" id="GO:0006457">
    <property type="term" value="P:protein folding"/>
    <property type="evidence" value="ECO:0007669"/>
    <property type="project" value="InterPro"/>
</dbReference>
<comment type="similarity">
    <text evidence="2 6">Belongs to the FKBP-type PPIase family.</text>
</comment>
<keyword evidence="3 5" id="KW-0697">Rotamase</keyword>
<dbReference type="PANTHER" id="PTHR43811">
    <property type="entry name" value="FKBP-TYPE PEPTIDYL-PROLYL CIS-TRANS ISOMERASE FKPA"/>
    <property type="match status" value="1"/>
</dbReference>
<comment type="caution">
    <text evidence="9">The sequence shown here is derived from an EMBL/GenBank/DDBJ whole genome shotgun (WGS) entry which is preliminary data.</text>
</comment>
<evidence type="ECO:0000313" key="10">
    <source>
        <dbReference type="Proteomes" id="UP000636888"/>
    </source>
</evidence>
<evidence type="ECO:0000259" key="8">
    <source>
        <dbReference type="PROSITE" id="PS50059"/>
    </source>
</evidence>
<evidence type="ECO:0000256" key="7">
    <source>
        <dbReference type="SAM" id="SignalP"/>
    </source>
</evidence>
<gene>
    <name evidence="9" type="ORF">JFN93_01175</name>
</gene>
<dbReference type="PANTHER" id="PTHR43811:SF19">
    <property type="entry name" value="39 KDA FK506-BINDING NUCLEAR PROTEIN"/>
    <property type="match status" value="1"/>
</dbReference>
<feature type="chain" id="PRO_5035296598" description="Peptidyl-prolyl cis-trans isomerase" evidence="7">
    <location>
        <begin position="20"/>
        <end position="244"/>
    </location>
</feature>
<dbReference type="EC" id="5.2.1.8" evidence="6"/>
<keyword evidence="7" id="KW-0732">Signal</keyword>
<dbReference type="SUPFAM" id="SSF54534">
    <property type="entry name" value="FKBP-like"/>
    <property type="match status" value="1"/>
</dbReference>
<dbReference type="GO" id="GO:0003755">
    <property type="term" value="F:peptidyl-prolyl cis-trans isomerase activity"/>
    <property type="evidence" value="ECO:0007669"/>
    <property type="project" value="UniProtKB-UniRule"/>
</dbReference>
<evidence type="ECO:0000256" key="5">
    <source>
        <dbReference type="PROSITE-ProRule" id="PRU00277"/>
    </source>
</evidence>
<evidence type="ECO:0000256" key="1">
    <source>
        <dbReference type="ARBA" id="ARBA00000971"/>
    </source>
</evidence>
<sequence length="244" mass="25894">MHKFIVAAIVTLLAAPAFAADKDTKANATPPPAAEAKAAEPTKDEIFYAVGLTVARQLSVFDMSPAELSQVMKGLQDGLTGKTPVSNMEPYLGQIRDLANARRAAQGEKLSAQADEFVAKAAAEKGAIKAESGLVYKSLREGTGPSPKQGDTVKVHYRGTLIDGKEFDNSYKRGEPAEFPLNGVISCWTEGVPKMKTGGKARLICPPSLAYGEYGSGPIPANSTLVFEIELLEVKPAPESKESK</sequence>
<dbReference type="Gene3D" id="3.10.50.40">
    <property type="match status" value="1"/>
</dbReference>
<accession>A0A8J7J9J9</accession>
<dbReference type="EMBL" id="JAEMHM010000001">
    <property type="protein sequence ID" value="MBJ6723306.1"/>
    <property type="molecule type" value="Genomic_DNA"/>
</dbReference>
<dbReference type="InterPro" id="IPR036944">
    <property type="entry name" value="PPIase_FKBP_N_sf"/>
</dbReference>
<evidence type="ECO:0000313" key="9">
    <source>
        <dbReference type="EMBL" id="MBJ6723306.1"/>
    </source>
</evidence>
<comment type="catalytic activity">
    <reaction evidence="1 5 6">
        <text>[protein]-peptidylproline (omega=180) = [protein]-peptidylproline (omega=0)</text>
        <dbReference type="Rhea" id="RHEA:16237"/>
        <dbReference type="Rhea" id="RHEA-COMP:10747"/>
        <dbReference type="Rhea" id="RHEA-COMP:10748"/>
        <dbReference type="ChEBI" id="CHEBI:83833"/>
        <dbReference type="ChEBI" id="CHEBI:83834"/>
        <dbReference type="EC" id="5.2.1.8"/>
    </reaction>
</comment>
<evidence type="ECO:0000256" key="2">
    <source>
        <dbReference type="ARBA" id="ARBA00006577"/>
    </source>
</evidence>
<dbReference type="InterPro" id="IPR000774">
    <property type="entry name" value="PPIase_FKBP_N"/>
</dbReference>
<dbReference type="FunFam" id="3.10.50.40:FF:000006">
    <property type="entry name" value="Peptidyl-prolyl cis-trans isomerase"/>
    <property type="match status" value="1"/>
</dbReference>
<keyword evidence="10" id="KW-1185">Reference proteome</keyword>
<dbReference type="InterPro" id="IPR001179">
    <property type="entry name" value="PPIase_FKBP_dom"/>
</dbReference>
<feature type="signal peptide" evidence="7">
    <location>
        <begin position="1"/>
        <end position="19"/>
    </location>
</feature>
<proteinExistence type="inferred from homology"/>
<dbReference type="PROSITE" id="PS50059">
    <property type="entry name" value="FKBP_PPIASE"/>
    <property type="match status" value="1"/>
</dbReference>
<feature type="domain" description="PPIase FKBP-type" evidence="8">
    <location>
        <begin position="150"/>
        <end position="235"/>
    </location>
</feature>
<organism evidence="9 10">
    <name type="scientific">Geomesophilobacter sediminis</name>
    <dbReference type="NCBI Taxonomy" id="2798584"/>
    <lineage>
        <taxon>Bacteria</taxon>
        <taxon>Pseudomonadati</taxon>
        <taxon>Thermodesulfobacteriota</taxon>
        <taxon>Desulfuromonadia</taxon>
        <taxon>Geobacterales</taxon>
        <taxon>Geobacteraceae</taxon>
        <taxon>Geomesophilobacter</taxon>
    </lineage>
</organism>
<dbReference type="Gene3D" id="1.10.287.460">
    <property type="entry name" value="Peptidyl-prolyl cis-trans isomerase, FKBP-type, N-terminal domain"/>
    <property type="match status" value="1"/>
</dbReference>
<reference evidence="9" key="1">
    <citation type="submission" date="2020-12" db="EMBL/GenBank/DDBJ databases">
        <title>Geomonas sp. Red875, isolated from river sediment.</title>
        <authorList>
            <person name="Xu Z."/>
            <person name="Zhang Z."/>
            <person name="Masuda Y."/>
            <person name="Itoh H."/>
            <person name="Senoo K."/>
        </authorList>
    </citation>
    <scope>NUCLEOTIDE SEQUENCE</scope>
    <source>
        <strain evidence="9">Red875</strain>
    </source>
</reference>
<dbReference type="InterPro" id="IPR046357">
    <property type="entry name" value="PPIase_dom_sf"/>
</dbReference>
<dbReference type="Pfam" id="PF01346">
    <property type="entry name" value="FKBP_N"/>
    <property type="match status" value="1"/>
</dbReference>
<dbReference type="Proteomes" id="UP000636888">
    <property type="component" value="Unassembled WGS sequence"/>
</dbReference>
<dbReference type="RefSeq" id="WP_199382144.1">
    <property type="nucleotide sequence ID" value="NZ_JAEMHM010000001.1"/>
</dbReference>
<evidence type="ECO:0000256" key="4">
    <source>
        <dbReference type="ARBA" id="ARBA00023235"/>
    </source>
</evidence>